<dbReference type="InterPro" id="IPR008927">
    <property type="entry name" value="6-PGluconate_DH-like_C_sf"/>
</dbReference>
<evidence type="ECO:0000259" key="7">
    <source>
        <dbReference type="SMART" id="SM01350"/>
    </source>
</evidence>
<dbReference type="GO" id="GO:0006098">
    <property type="term" value="P:pentose-phosphate shunt"/>
    <property type="evidence" value="ECO:0007669"/>
    <property type="project" value="UniProtKB-UniPathway"/>
</dbReference>
<dbReference type="Gene3D" id="3.40.50.720">
    <property type="entry name" value="NAD(P)-binding Rossmann-like Domain"/>
    <property type="match status" value="1"/>
</dbReference>
<comment type="similarity">
    <text evidence="2">Belongs to the 6-phosphogluconate dehydrogenase family.</text>
</comment>
<dbReference type="InterPro" id="IPR006183">
    <property type="entry name" value="Pgluconate_DH"/>
</dbReference>
<dbReference type="Gene3D" id="1.10.1040.10">
    <property type="entry name" value="N-(1-d-carboxylethyl)-l-norvaline Dehydrogenase, domain 2"/>
    <property type="match status" value="1"/>
</dbReference>
<accession>A0A167PMJ2</accession>
<dbReference type="SMART" id="SM01350">
    <property type="entry name" value="6PGD"/>
    <property type="match status" value="1"/>
</dbReference>
<dbReference type="STRING" id="1330018.A0A167PMJ2"/>
<evidence type="ECO:0000313" key="8">
    <source>
        <dbReference type="EMBL" id="KZO98952.1"/>
    </source>
</evidence>
<sequence>MAFLFSEHGSAVSGFDAKQSVRDDLKSKLEAYDRHLPTIDKVLRQLLPHLDPGDVVLDGANEWCENTQRRQEWLMKEKQVHFIGLGVSGGYQAARKGPSMSPGGTKEAYAIVEPLLKKWAAKDGNGNPCVALMGPGGAGHHVKMVHNGIEQGLLGVIAEAHGLLRTQLGYSSKEIADIFERWNARGELRDNYLLGIARRYQGSQGHFVQDVDETEGTGYWTFREAGMSHVAVPTIAASHQMRIVSANKNERKQVAEDLQLPQPSATRLSVAEKEEFLKQLRLALYGGMLASFIQGYGIIARASLNNTWHVSLANCNKIWRAGCIIQSNAIVDLLQPHLEKEAVEGQPAYENLLLIPDIAKEVARTYRPLKRVLALALDADAAVPSLSASLEWMKTVGGESLPTSFMEAEMDYFGAHNYDVKGEHRWEPAKGKHHTEFKPAEQGLSQYFPKNDCLHVHINMEWI</sequence>
<evidence type="ECO:0000256" key="3">
    <source>
        <dbReference type="ARBA" id="ARBA00013011"/>
    </source>
</evidence>
<keyword evidence="4" id="KW-0560">Oxidoreductase</keyword>
<evidence type="ECO:0000313" key="9">
    <source>
        <dbReference type="Proteomes" id="UP000076738"/>
    </source>
</evidence>
<proteinExistence type="inferred from homology"/>
<dbReference type="InterPro" id="IPR036291">
    <property type="entry name" value="NAD(P)-bd_dom_sf"/>
</dbReference>
<gene>
    <name evidence="8" type="ORF">CALVIDRAFT_548888</name>
</gene>
<dbReference type="EMBL" id="KV417274">
    <property type="protein sequence ID" value="KZO98952.1"/>
    <property type="molecule type" value="Genomic_DNA"/>
</dbReference>
<comment type="pathway">
    <text evidence="1">Carbohydrate degradation; pentose phosphate pathway; D-ribulose 5-phosphate from D-glucose 6-phosphate (oxidative stage): step 3/3.</text>
</comment>
<evidence type="ECO:0000256" key="5">
    <source>
        <dbReference type="ARBA" id="ARBA00023064"/>
    </source>
</evidence>
<evidence type="ECO:0000256" key="6">
    <source>
        <dbReference type="ARBA" id="ARBA00023126"/>
    </source>
</evidence>
<evidence type="ECO:0000256" key="1">
    <source>
        <dbReference type="ARBA" id="ARBA00004874"/>
    </source>
</evidence>
<dbReference type="SUPFAM" id="SSF48179">
    <property type="entry name" value="6-phosphogluconate dehydrogenase C-terminal domain-like"/>
    <property type="match status" value="1"/>
</dbReference>
<feature type="domain" description="6-phosphogluconate dehydrogenase C-terminal" evidence="7">
    <location>
        <begin position="139"/>
        <end position="438"/>
    </location>
</feature>
<dbReference type="AlphaFoldDB" id="A0A167PMJ2"/>
<name>A0A167PMJ2_CALVF</name>
<organism evidence="8 9">
    <name type="scientific">Calocera viscosa (strain TUFC12733)</name>
    <dbReference type="NCBI Taxonomy" id="1330018"/>
    <lineage>
        <taxon>Eukaryota</taxon>
        <taxon>Fungi</taxon>
        <taxon>Dikarya</taxon>
        <taxon>Basidiomycota</taxon>
        <taxon>Agaricomycotina</taxon>
        <taxon>Dacrymycetes</taxon>
        <taxon>Dacrymycetales</taxon>
        <taxon>Dacrymycetaceae</taxon>
        <taxon>Calocera</taxon>
    </lineage>
</organism>
<dbReference type="GO" id="GO:0004616">
    <property type="term" value="F:phosphogluconate dehydrogenase (decarboxylating) activity"/>
    <property type="evidence" value="ECO:0007669"/>
    <property type="project" value="UniProtKB-EC"/>
</dbReference>
<dbReference type="Pfam" id="PF03446">
    <property type="entry name" value="NAD_binding_2"/>
    <property type="match status" value="1"/>
</dbReference>
<evidence type="ECO:0000256" key="4">
    <source>
        <dbReference type="ARBA" id="ARBA00023002"/>
    </source>
</evidence>
<dbReference type="SUPFAM" id="SSF51735">
    <property type="entry name" value="NAD(P)-binding Rossmann-fold domains"/>
    <property type="match status" value="1"/>
</dbReference>
<dbReference type="EC" id="1.1.1.44" evidence="3"/>
<dbReference type="UniPathway" id="UPA00115">
    <property type="reaction ID" value="UER00410"/>
</dbReference>
<evidence type="ECO:0000256" key="2">
    <source>
        <dbReference type="ARBA" id="ARBA00008419"/>
    </source>
</evidence>
<dbReference type="InterPro" id="IPR006114">
    <property type="entry name" value="6PGDH_C"/>
</dbReference>
<dbReference type="InterPro" id="IPR006115">
    <property type="entry name" value="6PGDH_NADP-bd"/>
</dbReference>
<dbReference type="PRINTS" id="PR00076">
    <property type="entry name" value="6PGDHDRGNASE"/>
</dbReference>
<dbReference type="GO" id="GO:0050661">
    <property type="term" value="F:NADP binding"/>
    <property type="evidence" value="ECO:0007669"/>
    <property type="project" value="InterPro"/>
</dbReference>
<reference evidence="8 9" key="1">
    <citation type="journal article" date="2016" name="Mol. Biol. Evol.">
        <title>Comparative Genomics of Early-Diverging Mushroom-Forming Fungi Provides Insights into the Origins of Lignocellulose Decay Capabilities.</title>
        <authorList>
            <person name="Nagy L.G."/>
            <person name="Riley R."/>
            <person name="Tritt A."/>
            <person name="Adam C."/>
            <person name="Daum C."/>
            <person name="Floudas D."/>
            <person name="Sun H."/>
            <person name="Yadav J.S."/>
            <person name="Pangilinan J."/>
            <person name="Larsson K.H."/>
            <person name="Matsuura K."/>
            <person name="Barry K."/>
            <person name="Labutti K."/>
            <person name="Kuo R."/>
            <person name="Ohm R.A."/>
            <person name="Bhattacharya S.S."/>
            <person name="Shirouzu T."/>
            <person name="Yoshinaga Y."/>
            <person name="Martin F.M."/>
            <person name="Grigoriev I.V."/>
            <person name="Hibbett D.S."/>
        </authorList>
    </citation>
    <scope>NUCLEOTIDE SEQUENCE [LARGE SCALE GENOMIC DNA]</scope>
    <source>
        <strain evidence="8 9">TUFC12733</strain>
    </source>
</reference>
<dbReference type="InterPro" id="IPR013328">
    <property type="entry name" value="6PGD_dom2"/>
</dbReference>
<keyword evidence="9" id="KW-1185">Reference proteome</keyword>
<dbReference type="Pfam" id="PF00393">
    <property type="entry name" value="6PGD"/>
    <property type="match status" value="1"/>
</dbReference>
<protein>
    <recommendedName>
        <fullName evidence="3">phosphogluconate dehydrogenase (NADP(+)-dependent, decarboxylating)</fullName>
        <ecNumber evidence="3">1.1.1.44</ecNumber>
    </recommendedName>
</protein>
<keyword evidence="6" id="KW-0570">Pentose shunt</keyword>
<dbReference type="OrthoDB" id="434986at2759"/>
<keyword evidence="5" id="KW-0311">Gluconate utilization</keyword>
<dbReference type="GO" id="GO:0019521">
    <property type="term" value="P:D-gluconate metabolic process"/>
    <property type="evidence" value="ECO:0007669"/>
    <property type="project" value="UniProtKB-KW"/>
</dbReference>
<dbReference type="Proteomes" id="UP000076738">
    <property type="component" value="Unassembled WGS sequence"/>
</dbReference>
<dbReference type="PANTHER" id="PTHR11811">
    <property type="entry name" value="6-PHOSPHOGLUCONATE DEHYDROGENASE"/>
    <property type="match status" value="1"/>
</dbReference>